<dbReference type="AlphaFoldDB" id="X1AYQ0"/>
<feature type="non-terminal residue" evidence="1">
    <location>
        <position position="1"/>
    </location>
</feature>
<name>X1AYQ0_9ZZZZ</name>
<dbReference type="EMBL" id="BART01009222">
    <property type="protein sequence ID" value="GAG64881.1"/>
    <property type="molecule type" value="Genomic_DNA"/>
</dbReference>
<sequence length="84" mass="9850">HYFWANFIIPDTGLVRKKVRNDKGMTLQVKMEQQGFLIEDFYGYKGDKRTLLNNCIEPKLGLHILNCAFKYSKIAIPELLPFKE</sequence>
<evidence type="ECO:0000313" key="1">
    <source>
        <dbReference type="EMBL" id="GAG64881.1"/>
    </source>
</evidence>
<gene>
    <name evidence="1" type="ORF">S01H4_20494</name>
</gene>
<organism evidence="1">
    <name type="scientific">marine sediment metagenome</name>
    <dbReference type="NCBI Taxonomy" id="412755"/>
    <lineage>
        <taxon>unclassified sequences</taxon>
        <taxon>metagenomes</taxon>
        <taxon>ecological metagenomes</taxon>
    </lineage>
</organism>
<comment type="caution">
    <text evidence="1">The sequence shown here is derived from an EMBL/GenBank/DDBJ whole genome shotgun (WGS) entry which is preliminary data.</text>
</comment>
<accession>X1AYQ0</accession>
<proteinExistence type="predicted"/>
<protein>
    <submittedName>
        <fullName evidence="1">Uncharacterized protein</fullName>
    </submittedName>
</protein>
<reference evidence="1" key="1">
    <citation type="journal article" date="2014" name="Front. Microbiol.">
        <title>High frequency of phylogenetically diverse reductive dehalogenase-homologous genes in deep subseafloor sedimentary metagenomes.</title>
        <authorList>
            <person name="Kawai M."/>
            <person name="Futagami T."/>
            <person name="Toyoda A."/>
            <person name="Takaki Y."/>
            <person name="Nishi S."/>
            <person name="Hori S."/>
            <person name="Arai W."/>
            <person name="Tsubouchi T."/>
            <person name="Morono Y."/>
            <person name="Uchiyama I."/>
            <person name="Ito T."/>
            <person name="Fujiyama A."/>
            <person name="Inagaki F."/>
            <person name="Takami H."/>
        </authorList>
    </citation>
    <scope>NUCLEOTIDE SEQUENCE</scope>
    <source>
        <strain evidence="1">Expedition CK06-06</strain>
    </source>
</reference>